<feature type="coiled-coil region" evidence="2">
    <location>
        <begin position="101"/>
        <end position="128"/>
    </location>
</feature>
<evidence type="ECO:0000256" key="3">
    <source>
        <dbReference type="SAM" id="SignalP"/>
    </source>
</evidence>
<evidence type="ECO:0000256" key="1">
    <source>
        <dbReference type="ARBA" id="ARBA00009477"/>
    </source>
</evidence>
<dbReference type="PANTHER" id="PTHR30469:SF11">
    <property type="entry name" value="BLL4320 PROTEIN"/>
    <property type="match status" value="1"/>
</dbReference>
<dbReference type="PANTHER" id="PTHR30469">
    <property type="entry name" value="MULTIDRUG RESISTANCE PROTEIN MDTA"/>
    <property type="match status" value="1"/>
</dbReference>
<gene>
    <name evidence="5" type="ORF">OD750_008685</name>
</gene>
<keyword evidence="6" id="KW-1185">Reference proteome</keyword>
<reference evidence="5" key="1">
    <citation type="submission" date="2023-02" db="EMBL/GenBank/DDBJ databases">
        <title>Tahibacter soli sp. nov. isolated from soil.</title>
        <authorList>
            <person name="Baek J.H."/>
            <person name="Lee J.K."/>
            <person name="Choi D.G."/>
            <person name="Jeon C.O."/>
        </authorList>
    </citation>
    <scope>NUCLEOTIDE SEQUENCE</scope>
    <source>
        <strain evidence="5">BL</strain>
    </source>
</reference>
<evidence type="ECO:0000259" key="4">
    <source>
        <dbReference type="Pfam" id="PF25967"/>
    </source>
</evidence>
<keyword evidence="2" id="KW-0175">Coiled coil</keyword>
<dbReference type="InterPro" id="IPR058627">
    <property type="entry name" value="MdtA-like_C"/>
</dbReference>
<dbReference type="RefSeq" id="WP_263545044.1">
    <property type="nucleotide sequence ID" value="NZ_JAOVZO020000014.1"/>
</dbReference>
<name>A0A9X3YI50_9GAMM</name>
<dbReference type="NCBIfam" id="TIGR01730">
    <property type="entry name" value="RND_mfp"/>
    <property type="match status" value="1"/>
</dbReference>
<comment type="similarity">
    <text evidence="1">Belongs to the membrane fusion protein (MFP) (TC 8.A.1) family.</text>
</comment>
<keyword evidence="3" id="KW-0732">Signal</keyword>
<dbReference type="Proteomes" id="UP001139971">
    <property type="component" value="Unassembled WGS sequence"/>
</dbReference>
<dbReference type="InterPro" id="IPR006143">
    <property type="entry name" value="RND_pump_MFP"/>
</dbReference>
<dbReference type="Gene3D" id="2.40.420.20">
    <property type="match status" value="1"/>
</dbReference>
<dbReference type="GO" id="GO:0015562">
    <property type="term" value="F:efflux transmembrane transporter activity"/>
    <property type="evidence" value="ECO:0007669"/>
    <property type="project" value="TreeGrafter"/>
</dbReference>
<proteinExistence type="inferred from homology"/>
<organism evidence="5 6">
    <name type="scientific">Tahibacter soli</name>
    <dbReference type="NCBI Taxonomy" id="2983605"/>
    <lineage>
        <taxon>Bacteria</taxon>
        <taxon>Pseudomonadati</taxon>
        <taxon>Pseudomonadota</taxon>
        <taxon>Gammaproteobacteria</taxon>
        <taxon>Lysobacterales</taxon>
        <taxon>Rhodanobacteraceae</taxon>
        <taxon>Tahibacter</taxon>
    </lineage>
</organism>
<comment type="caution">
    <text evidence="5">The sequence shown here is derived from an EMBL/GenBank/DDBJ whole genome shotgun (WGS) entry which is preliminary data.</text>
</comment>
<accession>A0A9X3YI50</accession>
<dbReference type="Gene3D" id="2.40.30.170">
    <property type="match status" value="1"/>
</dbReference>
<evidence type="ECO:0000256" key="2">
    <source>
        <dbReference type="SAM" id="Coils"/>
    </source>
</evidence>
<evidence type="ECO:0000313" key="5">
    <source>
        <dbReference type="EMBL" id="MDC8012622.1"/>
    </source>
</evidence>
<feature type="signal peptide" evidence="3">
    <location>
        <begin position="1"/>
        <end position="24"/>
    </location>
</feature>
<dbReference type="AlphaFoldDB" id="A0A9X3YI50"/>
<feature type="chain" id="PRO_5040814697" evidence="3">
    <location>
        <begin position="25"/>
        <end position="369"/>
    </location>
</feature>
<dbReference type="Gene3D" id="1.10.287.470">
    <property type="entry name" value="Helix hairpin bin"/>
    <property type="match status" value="1"/>
</dbReference>
<dbReference type="Pfam" id="PF25967">
    <property type="entry name" value="RND-MFP_C"/>
    <property type="match status" value="1"/>
</dbReference>
<feature type="domain" description="Multidrug resistance protein MdtA-like C-terminal permuted SH3" evidence="4">
    <location>
        <begin position="285"/>
        <end position="345"/>
    </location>
</feature>
<dbReference type="SUPFAM" id="SSF111369">
    <property type="entry name" value="HlyD-like secretion proteins"/>
    <property type="match status" value="1"/>
</dbReference>
<protein>
    <submittedName>
        <fullName evidence="5">Efflux RND transporter periplasmic adaptor subunit</fullName>
    </submittedName>
</protein>
<dbReference type="EMBL" id="JAOVZO020000014">
    <property type="protein sequence ID" value="MDC8012622.1"/>
    <property type="molecule type" value="Genomic_DNA"/>
</dbReference>
<dbReference type="GO" id="GO:1990281">
    <property type="term" value="C:efflux pump complex"/>
    <property type="evidence" value="ECO:0007669"/>
    <property type="project" value="TreeGrafter"/>
</dbReference>
<dbReference type="Gene3D" id="2.40.50.100">
    <property type="match status" value="1"/>
</dbReference>
<sequence>MNTKSWIASALLLAALAGTGTALALWKRSTVQAANAAAANQPEPVESVSAVPARQHEHRDATTSIGTVVALRSIRLRNEVSGTVHKAALTPGAIVDAGTVLVALDVSVEQAELKAQEAEAALAQTMLGRTERMTQQRAMSATELDRARSERDVKLAQVARTKAVIARKTIRAPFRARVGIADVHPGQFLEEGTELTTLQGVDDGANVDFSVAQQVAAGLKSGDAVDVYANDDAKPLAATIVATDARVDPSTRNAVVRARIDGANVPAPGASVRVRVPVGAARATVAVPASALRKGPSGDHVFVIAQDAQGKTRAQQRAVRVGAMLGEEVVIDSGLAAGEQVAASGSFKLRDASLVAVAQPVASAAGAAK</sequence>
<evidence type="ECO:0000313" key="6">
    <source>
        <dbReference type="Proteomes" id="UP001139971"/>
    </source>
</evidence>